<evidence type="ECO:0000259" key="1">
    <source>
        <dbReference type="PROSITE" id="PS51411"/>
    </source>
</evidence>
<gene>
    <name evidence="2" type="ORF">ENL19_02275</name>
</gene>
<dbReference type="Proteomes" id="UP000886110">
    <property type="component" value="Unassembled WGS sequence"/>
</dbReference>
<sequence>MKNREANRTDRKMDEKLNDHISKVIEGTKDIEGPIEDSNREEINGLGTTEKVEEVKEKKLYALKLLYNHEICFTEVDNIRLLRYQSVVIETDNGPEIAAVLGEVKSEHNGVQIRKFLRICTDEDFKKKKKNEERAKEAFNIALEKIKKHKLDMKLVSVHYFLDDNKVLFNFTADERVDFRELVKDLASVFKKRIELRQIGARDEAKIVQGIGVCGRPFCCNSVKYELQPVTIKMAKDQNLTLNSSKISGACGRLLCCLAYEHELYAEIKDQYPEEGSKVVVNGEEYTLSEINVVKRKAQLKTSDGITMYIPLEELPKREKPNTVEEEQEVIIEDI</sequence>
<dbReference type="AlphaFoldDB" id="A0A7C5HFW8"/>
<comment type="caution">
    <text evidence="2">The sequence shown here is derived from an EMBL/GenBank/DDBJ whole genome shotgun (WGS) entry which is preliminary data.</text>
</comment>
<dbReference type="GO" id="GO:0005737">
    <property type="term" value="C:cytoplasm"/>
    <property type="evidence" value="ECO:0007669"/>
    <property type="project" value="TreeGrafter"/>
</dbReference>
<dbReference type="PANTHER" id="PTHR43830">
    <property type="entry name" value="PROTEIN PSP1"/>
    <property type="match status" value="1"/>
</dbReference>
<protein>
    <recommendedName>
        <fullName evidence="1">PSP1 C-terminal domain-containing protein</fullName>
    </recommendedName>
</protein>
<dbReference type="PANTHER" id="PTHR43830:SF3">
    <property type="entry name" value="PROTEIN PSP1"/>
    <property type="match status" value="1"/>
</dbReference>
<name>A0A7C5HFW8_UNCW3</name>
<proteinExistence type="predicted"/>
<reference evidence="2" key="1">
    <citation type="journal article" date="2020" name="mSystems">
        <title>Genome- and Community-Level Interaction Insights into Carbon Utilization and Element Cycling Functions of Hydrothermarchaeota in Hydrothermal Sediment.</title>
        <authorList>
            <person name="Zhou Z."/>
            <person name="Liu Y."/>
            <person name="Xu W."/>
            <person name="Pan J."/>
            <person name="Luo Z.H."/>
            <person name="Li M."/>
        </authorList>
    </citation>
    <scope>NUCLEOTIDE SEQUENCE [LARGE SCALE GENOMIC DNA]</scope>
    <source>
        <strain evidence="2">HyVt-74</strain>
    </source>
</reference>
<dbReference type="NCBIfam" id="NF041131">
    <property type="entry name" value="RicT_YaaT_fam"/>
    <property type="match status" value="1"/>
</dbReference>
<dbReference type="EMBL" id="DRTB01000169">
    <property type="protein sequence ID" value="HHE04871.1"/>
    <property type="molecule type" value="Genomic_DNA"/>
</dbReference>
<accession>A0A7C5HFW8</accession>
<organism evidence="2">
    <name type="scientific">candidate division WOR-3 bacterium</name>
    <dbReference type="NCBI Taxonomy" id="2052148"/>
    <lineage>
        <taxon>Bacteria</taxon>
        <taxon>Bacteria division WOR-3</taxon>
    </lineage>
</organism>
<feature type="domain" description="PSP1 C-terminal" evidence="1">
    <location>
        <begin position="114"/>
        <end position="199"/>
    </location>
</feature>
<dbReference type="Pfam" id="PF04468">
    <property type="entry name" value="PSP1"/>
    <property type="match status" value="1"/>
</dbReference>
<dbReference type="InterPro" id="IPR047767">
    <property type="entry name" value="PSP1-like"/>
</dbReference>
<dbReference type="PROSITE" id="PS51411">
    <property type="entry name" value="PSP1_C"/>
    <property type="match status" value="1"/>
</dbReference>
<evidence type="ECO:0000313" key="2">
    <source>
        <dbReference type="EMBL" id="HHE04871.1"/>
    </source>
</evidence>
<dbReference type="InterPro" id="IPR007557">
    <property type="entry name" value="PSP1_C"/>
</dbReference>